<evidence type="ECO:0000313" key="2">
    <source>
        <dbReference type="EMBL" id="GAC15261.1"/>
    </source>
</evidence>
<evidence type="ECO:0000313" key="3">
    <source>
        <dbReference type="Proteomes" id="UP000006334"/>
    </source>
</evidence>
<feature type="coiled-coil region" evidence="1">
    <location>
        <begin position="29"/>
        <end position="56"/>
    </location>
</feature>
<dbReference type="Proteomes" id="UP000006334">
    <property type="component" value="Unassembled WGS sequence"/>
</dbReference>
<gene>
    <name evidence="2" type="ORF">GLIP_2636</name>
</gene>
<protein>
    <submittedName>
        <fullName evidence="2">Uncharacterized protein</fullName>
    </submittedName>
</protein>
<organism evidence="2 3">
    <name type="scientific">Aliiglaciecola lipolytica E3</name>
    <dbReference type="NCBI Taxonomy" id="1127673"/>
    <lineage>
        <taxon>Bacteria</taxon>
        <taxon>Pseudomonadati</taxon>
        <taxon>Pseudomonadota</taxon>
        <taxon>Gammaproteobacteria</taxon>
        <taxon>Alteromonadales</taxon>
        <taxon>Alteromonadaceae</taxon>
        <taxon>Aliiglaciecola</taxon>
    </lineage>
</organism>
<evidence type="ECO:0000256" key="1">
    <source>
        <dbReference type="SAM" id="Coils"/>
    </source>
</evidence>
<dbReference type="OrthoDB" id="6388070at2"/>
<accession>K6XUB3</accession>
<comment type="caution">
    <text evidence="2">The sequence shown here is derived from an EMBL/GenBank/DDBJ whole genome shotgun (WGS) entry which is preliminary data.</text>
</comment>
<name>K6XUB3_9ALTE</name>
<keyword evidence="3" id="KW-1185">Reference proteome</keyword>
<dbReference type="EMBL" id="BAEN01000049">
    <property type="protein sequence ID" value="GAC15261.1"/>
    <property type="molecule type" value="Genomic_DNA"/>
</dbReference>
<dbReference type="RefSeq" id="WP_008845066.1">
    <property type="nucleotide sequence ID" value="NZ_BAEN01000049.1"/>
</dbReference>
<sequence length="60" mass="7009">MSSKSLPAYLEQALKQHVEQSQLTHDDELETIYVRLAKLNENVEKMKKAILLKRAQRSQQ</sequence>
<dbReference type="AlphaFoldDB" id="K6XUB3"/>
<keyword evidence="1" id="KW-0175">Coiled coil</keyword>
<reference evidence="2 3" key="1">
    <citation type="journal article" date="2017" name="Antonie Van Leeuwenhoek">
        <title>Rhizobium rhizosphaerae sp. nov., a novel species isolated from rice rhizosphere.</title>
        <authorList>
            <person name="Zhao J.J."/>
            <person name="Zhang J."/>
            <person name="Zhang R.J."/>
            <person name="Zhang C.W."/>
            <person name="Yin H.Q."/>
            <person name="Zhang X.X."/>
        </authorList>
    </citation>
    <scope>NUCLEOTIDE SEQUENCE [LARGE SCALE GENOMIC DNA]</scope>
    <source>
        <strain evidence="2 3">E3</strain>
    </source>
</reference>
<proteinExistence type="predicted"/>